<evidence type="ECO:0000313" key="2">
    <source>
        <dbReference type="Proteomes" id="UP000662185"/>
    </source>
</evidence>
<accession>A0A926WGR0</accession>
<gene>
    <name evidence="1" type="ORF">H6G06_04845</name>
</gene>
<dbReference type="AlphaFoldDB" id="A0A926WGR0"/>
<organism evidence="1 2">
    <name type="scientific">Anabaena sphaerica FACHB-251</name>
    <dbReference type="NCBI Taxonomy" id="2692883"/>
    <lineage>
        <taxon>Bacteria</taxon>
        <taxon>Bacillati</taxon>
        <taxon>Cyanobacteriota</taxon>
        <taxon>Cyanophyceae</taxon>
        <taxon>Nostocales</taxon>
        <taxon>Nostocaceae</taxon>
        <taxon>Anabaena</taxon>
    </lineage>
</organism>
<dbReference type="Proteomes" id="UP000662185">
    <property type="component" value="Unassembled WGS sequence"/>
</dbReference>
<dbReference type="EMBL" id="JACJQU010000002">
    <property type="protein sequence ID" value="MBD2292828.1"/>
    <property type="molecule type" value="Genomic_DNA"/>
</dbReference>
<proteinExistence type="predicted"/>
<protein>
    <submittedName>
        <fullName evidence="1">Uncharacterized protein</fullName>
    </submittedName>
</protein>
<dbReference type="RefSeq" id="WP_190557618.1">
    <property type="nucleotide sequence ID" value="NZ_JACJQU010000002.1"/>
</dbReference>
<sequence length="160" mass="17508">MEPLTLMAVVNTIAAISSNPMVSKPLEKIGDKLYENFGDVIWTQVGKLITKLREKKLVTRLIEAVDATEPLPLDYGQAVLELTAAAEKDPEIAQAVLDVEAAVNNEQSETAKKIQAKAEEIKNQPSVINKFTKLAEEIKAEKGSMVAQQITIGTQNNTYN</sequence>
<evidence type="ECO:0000313" key="1">
    <source>
        <dbReference type="EMBL" id="MBD2292828.1"/>
    </source>
</evidence>
<reference evidence="2" key="1">
    <citation type="journal article" date="2020" name="ISME J.">
        <title>Comparative genomics reveals insights into cyanobacterial evolution and habitat adaptation.</title>
        <authorList>
            <person name="Chen M.Y."/>
            <person name="Teng W.K."/>
            <person name="Zhao L."/>
            <person name="Hu C.X."/>
            <person name="Zhou Y.K."/>
            <person name="Han B.P."/>
            <person name="Song L.R."/>
            <person name="Shu W.S."/>
        </authorList>
    </citation>
    <scope>NUCLEOTIDE SEQUENCE [LARGE SCALE GENOMIC DNA]</scope>
    <source>
        <strain evidence="2">FACHB-251</strain>
    </source>
</reference>
<name>A0A926WGR0_9NOST</name>
<keyword evidence="2" id="KW-1185">Reference proteome</keyword>
<comment type="caution">
    <text evidence="1">The sequence shown here is derived from an EMBL/GenBank/DDBJ whole genome shotgun (WGS) entry which is preliminary data.</text>
</comment>